<dbReference type="Pfam" id="PF16012">
    <property type="entry name" value="DUF4780"/>
    <property type="match status" value="1"/>
</dbReference>
<dbReference type="Pfam" id="PF01585">
    <property type="entry name" value="G-patch"/>
    <property type="match status" value="1"/>
</dbReference>
<accession>A0A2H1WHY4</accession>
<feature type="compositionally biased region" description="Polar residues" evidence="1">
    <location>
        <begin position="330"/>
        <end position="352"/>
    </location>
</feature>
<feature type="compositionally biased region" description="Low complexity" evidence="1">
    <location>
        <begin position="774"/>
        <end position="787"/>
    </location>
</feature>
<organism evidence="3">
    <name type="scientific">Spodoptera frugiperda</name>
    <name type="common">Fall armyworm</name>
    <dbReference type="NCBI Taxonomy" id="7108"/>
    <lineage>
        <taxon>Eukaryota</taxon>
        <taxon>Metazoa</taxon>
        <taxon>Ecdysozoa</taxon>
        <taxon>Arthropoda</taxon>
        <taxon>Hexapoda</taxon>
        <taxon>Insecta</taxon>
        <taxon>Pterygota</taxon>
        <taxon>Neoptera</taxon>
        <taxon>Endopterygota</taxon>
        <taxon>Lepidoptera</taxon>
        <taxon>Glossata</taxon>
        <taxon>Ditrysia</taxon>
        <taxon>Noctuoidea</taxon>
        <taxon>Noctuidae</taxon>
        <taxon>Amphipyrinae</taxon>
        <taxon>Spodoptera</taxon>
    </lineage>
</organism>
<feature type="compositionally biased region" description="Polar residues" evidence="1">
    <location>
        <begin position="198"/>
        <end position="210"/>
    </location>
</feature>
<dbReference type="GO" id="GO:0043622">
    <property type="term" value="P:cortical microtubule organization"/>
    <property type="evidence" value="ECO:0007669"/>
    <property type="project" value="TreeGrafter"/>
</dbReference>
<feature type="region of interest" description="Disordered" evidence="1">
    <location>
        <begin position="196"/>
        <end position="229"/>
    </location>
</feature>
<feature type="compositionally biased region" description="Polar residues" evidence="1">
    <location>
        <begin position="853"/>
        <end position="888"/>
    </location>
</feature>
<feature type="domain" description="G-patch" evidence="2">
    <location>
        <begin position="604"/>
        <end position="650"/>
    </location>
</feature>
<evidence type="ECO:0000256" key="1">
    <source>
        <dbReference type="SAM" id="MobiDB-lite"/>
    </source>
</evidence>
<feature type="compositionally biased region" description="Low complexity" evidence="1">
    <location>
        <begin position="212"/>
        <end position="229"/>
    </location>
</feature>
<protein>
    <submittedName>
        <fullName evidence="3">SFRICE_014149</fullName>
    </submittedName>
</protein>
<feature type="compositionally biased region" description="Polar residues" evidence="1">
    <location>
        <begin position="907"/>
        <end position="937"/>
    </location>
</feature>
<sequence>MALAKSNLDVALGCDNCKNSDKNGSGIKSSISSNDNQKENTRNKVSEMCENCKEDLPPKIGENAAKVDAVPLKNKRRKLNDAFDDYVKKLDYNILCLNFMKLQNFIDNDEIKFMYLPFFYNVKAYEEFFKMIIDDMELLESQSLDDYKYRNVCDNILQLMLLKKADFKLAHAYKYVENVKNIILTVEKKYFGAPDGTPVSSTPNSETDLSLSPAASISTGSQSSSPSDQVSIGFKTHCLRVTLAFIQNKAKSKIFPELNDEQIQYLNSLIQSEDVTDSDPVIQDLCSTLREELKLFYNNYDLKMQTIESGNEKKYLLMEKTEKPEPPATTVISQPSDSNISTNMNPPQPQASNNRAQICASQLIKVRKSNTLATAEFAKKALIEILKFMDSDKPMIVFSPNDGNEYWFYRQCIKWAKPDPRVQWTEETCKLFRQLKDMLTTYKVYAATKKIKKKKKGGFVDPYLKFHQVTYHKVQIGLNPRALDSQRRNKIKLKDLLNSINGVPEVPEIPASVLKKRLRNTKRQRARVAKKKLDRQKEIEALESRNIIVSEDSDSDAESSSRASSVDKTPAREKPRKVNEKITWRGLELERKGKLREGLANPVQSDKAMRMMRGMGWSGGALGARGTGIIEPIMLEIDQPKGVGLGHKKRDVAKQQSAQKKTPFPKSTQDWINNDEQTDTQPSDSDVIVEKTKQLLQENISFDEMLKKNKNDSKTSVIRKITRTGIINKPDSSSKSPENKPESSKTPVIETQNLKPLENEEQVPKRSRHFIPPQNQSSSSTTLQNQSETIIPLQNDPQNLSSPENQPSKTFQNQCKTSTPPQNELQTATTPENEPQTSNTPSKELETAKTPENEAQTAKTPENEPQTSKTLESEPQTPKTPENEPQTANTSQNEPETSTTPENEPQITTTPVNEPQTVTTPENEPQTSKENLQNSPTKKVIPYKSSLQTQTTEDENEDNSPTNETQLTSRTVLMSPRNIRSDFLQAMLDIFTKNLKTKTLQYFKSFIHKEQKFVRIALEYLNLHNTKFFLPEEVDVVKKILKEYRKRPNFVVKGVMSDSNKELSLRPIPLKLLPIKSLTTEEKINTYVHTALPIFATQKAFYLLKLKISILLSLLDFLKTETEELEIEFTKVLNKNQRVFIETTVDNINLRIKGGGPPAVVKIFTAIFNHLQDDNVQIGVMFDHSYISLTFSKYYHNLSPISNKPKEKAQTIIALDSTSDSSSSPPYRKLGRPIITEADITDDDVSSLNEDLPKLATPHGTQLVNLKEFAKMYNKTNEKENTSVADKIMKEETDFGSEKGNFDLSARNSVERRNCVSEISDTSVEYVVCVGYQEEIVAGGNENALKIAQSEKNGNETATDETNNDNSETVDSVVDNETVNNNSSIISKDETNLDVVFTREPIDGGVQQNGIVETDCDTPKLNLDLRKDICDTERSFVKSGIKIAHILHVNDPIQKIDVEKAKEIQKVISENIMKGEQLPLLKCHGYQNDSLIYSCQNQEAFEWLNRIIESIGDLKIFTKVHTKMLLKLRSLYDITSEHLFIMLEKYNTGLSTVSWEVESKSIEDSVIVFVVKMDEASIDFICESNMALYAGVDKVDFSLV</sequence>
<feature type="region of interest" description="Disordered" evidence="1">
    <location>
        <begin position="550"/>
        <end position="579"/>
    </location>
</feature>
<dbReference type="SMART" id="SM00443">
    <property type="entry name" value="G_patch"/>
    <property type="match status" value="1"/>
</dbReference>
<feature type="region of interest" description="Disordered" evidence="1">
    <location>
        <begin position="711"/>
        <end position="973"/>
    </location>
</feature>
<feature type="region of interest" description="Disordered" evidence="1">
    <location>
        <begin position="642"/>
        <end position="686"/>
    </location>
</feature>
<name>A0A2H1WHY4_SPOFR</name>
<feature type="compositionally biased region" description="Low complexity" evidence="1">
    <location>
        <begin position="889"/>
        <end position="906"/>
    </location>
</feature>
<dbReference type="InterPro" id="IPR031961">
    <property type="entry name" value="DUF4780"/>
</dbReference>
<dbReference type="InterPro" id="IPR000467">
    <property type="entry name" value="G_patch_dom"/>
</dbReference>
<feature type="compositionally biased region" description="Basic and acidic residues" evidence="1">
    <location>
        <begin position="843"/>
        <end position="852"/>
    </location>
</feature>
<dbReference type="PROSITE" id="PS50174">
    <property type="entry name" value="G_PATCH"/>
    <property type="match status" value="1"/>
</dbReference>
<dbReference type="PANTHER" id="PTHR31949">
    <property type="entry name" value="GASTRIC MUCIN-LIKE PROTEIN"/>
    <property type="match status" value="1"/>
</dbReference>
<gene>
    <name evidence="3" type="ORF">SFRICE_014149</name>
</gene>
<feature type="compositionally biased region" description="Polar residues" evidence="1">
    <location>
        <begin position="959"/>
        <end position="972"/>
    </location>
</feature>
<dbReference type="EMBL" id="ODYU01008721">
    <property type="protein sequence ID" value="SOQ52566.1"/>
    <property type="molecule type" value="Genomic_DNA"/>
</dbReference>
<feature type="compositionally biased region" description="Polar residues" evidence="1">
    <location>
        <begin position="654"/>
        <end position="684"/>
    </location>
</feature>
<feature type="region of interest" description="Disordered" evidence="1">
    <location>
        <begin position="324"/>
        <end position="352"/>
    </location>
</feature>
<feature type="compositionally biased region" description="Low complexity" evidence="1">
    <location>
        <begin position="558"/>
        <end position="567"/>
    </location>
</feature>
<dbReference type="GO" id="GO:0003676">
    <property type="term" value="F:nucleic acid binding"/>
    <property type="evidence" value="ECO:0007669"/>
    <property type="project" value="InterPro"/>
</dbReference>
<evidence type="ECO:0000259" key="2">
    <source>
        <dbReference type="PROSITE" id="PS50174"/>
    </source>
</evidence>
<feature type="compositionally biased region" description="Basic and acidic residues" evidence="1">
    <location>
        <begin position="569"/>
        <end position="579"/>
    </location>
</feature>
<evidence type="ECO:0000313" key="3">
    <source>
        <dbReference type="EMBL" id="SOQ52566.1"/>
    </source>
</evidence>
<dbReference type="GO" id="GO:0055028">
    <property type="term" value="C:cortical microtubule"/>
    <property type="evidence" value="ECO:0007669"/>
    <property type="project" value="TreeGrafter"/>
</dbReference>
<proteinExistence type="predicted"/>
<feature type="compositionally biased region" description="Polar residues" evidence="1">
    <location>
        <begin position="795"/>
        <end position="842"/>
    </location>
</feature>
<reference evidence="3" key="1">
    <citation type="submission" date="2016-07" db="EMBL/GenBank/DDBJ databases">
        <authorList>
            <person name="Bretaudeau A."/>
        </authorList>
    </citation>
    <scope>NUCLEOTIDE SEQUENCE</scope>
    <source>
        <strain evidence="3">Rice</strain>
        <tissue evidence="3">Whole body</tissue>
    </source>
</reference>
<dbReference type="PANTHER" id="PTHR31949:SF2">
    <property type="entry name" value="OS05G0480600 PROTEIN"/>
    <property type="match status" value="1"/>
</dbReference>